<dbReference type="InterPro" id="IPR052892">
    <property type="entry name" value="NA-targeting_endonuclease"/>
</dbReference>
<keyword evidence="2" id="KW-0540">Nuclease</keyword>
<reference evidence="2" key="1">
    <citation type="submission" date="2017-04" db="EMBL/GenBank/DDBJ databases">
        <title>Genome deletions in a multicellular cyanobacterial endosymbiont for morphological adaptation in marine diatoms.</title>
        <authorList>
            <person name="Wang Y."/>
            <person name="Gao H."/>
            <person name="Li R."/>
            <person name="Xu X."/>
        </authorList>
    </citation>
    <scope>NUCLEOTIDE SEQUENCE</scope>
    <source>
        <strain evidence="2">FACHB 800</strain>
    </source>
</reference>
<dbReference type="InterPro" id="IPR003615">
    <property type="entry name" value="HNH_nuc"/>
</dbReference>
<gene>
    <name evidence="2" type="ORF">B6N60_01330</name>
</gene>
<accession>A0A975T5V8</accession>
<dbReference type="PANTHER" id="PTHR33877:SF2">
    <property type="entry name" value="OS07G0170200 PROTEIN"/>
    <property type="match status" value="1"/>
</dbReference>
<keyword evidence="3" id="KW-1185">Reference proteome</keyword>
<dbReference type="SMART" id="SM00507">
    <property type="entry name" value="HNHc"/>
    <property type="match status" value="1"/>
</dbReference>
<keyword evidence="2" id="KW-0255">Endonuclease</keyword>
<evidence type="ECO:0000313" key="2">
    <source>
        <dbReference type="EMBL" id="QXE22645.1"/>
    </source>
</evidence>
<dbReference type="Pfam" id="PF01844">
    <property type="entry name" value="HNH"/>
    <property type="match status" value="1"/>
</dbReference>
<keyword evidence="2" id="KW-0378">Hydrolase</keyword>
<dbReference type="PANTHER" id="PTHR33877">
    <property type="entry name" value="SLL1193 PROTEIN"/>
    <property type="match status" value="1"/>
</dbReference>
<evidence type="ECO:0000313" key="3">
    <source>
        <dbReference type="Proteomes" id="UP000683511"/>
    </source>
</evidence>
<dbReference type="AlphaFoldDB" id="A0A975T5V8"/>
<sequence>MGKVLVLNASYEPLNITSWRRAAVLLIKGKAERVEHNGKFLYSGFPLPTVIRLRHYVRVPYKEIPLTRRNILHRDGHTCQYCGYTGDELTLDHVIPRSRGGGDSWENIVTACVRCNVKKGSRTPQEAHMPLRHPPRQPYSSLYFEVTKNLKSGLHKEWQKYVIGL</sequence>
<dbReference type="EMBL" id="CP021056">
    <property type="protein sequence ID" value="QXE22645.1"/>
    <property type="molecule type" value="Genomic_DNA"/>
</dbReference>
<dbReference type="KEGG" id="rsin:B6N60_01330"/>
<dbReference type="FunFam" id="1.10.30.50:FF:000007">
    <property type="entry name" value="HNH endonuclease"/>
    <property type="match status" value="1"/>
</dbReference>
<proteinExistence type="predicted"/>
<dbReference type="GO" id="GO:0004519">
    <property type="term" value="F:endonuclease activity"/>
    <property type="evidence" value="ECO:0007669"/>
    <property type="project" value="UniProtKB-KW"/>
</dbReference>
<organism evidence="2 3">
    <name type="scientific">Richelia sinica FACHB-800</name>
    <dbReference type="NCBI Taxonomy" id="1357546"/>
    <lineage>
        <taxon>Bacteria</taxon>
        <taxon>Bacillati</taxon>
        <taxon>Cyanobacteriota</taxon>
        <taxon>Cyanophyceae</taxon>
        <taxon>Nostocales</taxon>
        <taxon>Nostocaceae</taxon>
        <taxon>Richelia</taxon>
    </lineage>
</organism>
<dbReference type="InterPro" id="IPR002711">
    <property type="entry name" value="HNH"/>
</dbReference>
<evidence type="ECO:0000259" key="1">
    <source>
        <dbReference type="SMART" id="SM00507"/>
    </source>
</evidence>
<dbReference type="Proteomes" id="UP000683511">
    <property type="component" value="Chromosome"/>
</dbReference>
<dbReference type="GO" id="GO:0008270">
    <property type="term" value="F:zinc ion binding"/>
    <property type="evidence" value="ECO:0007669"/>
    <property type="project" value="InterPro"/>
</dbReference>
<feature type="domain" description="HNH nuclease" evidence="1">
    <location>
        <begin position="66"/>
        <end position="117"/>
    </location>
</feature>
<name>A0A975T5V8_9NOST</name>
<dbReference type="GO" id="GO:0003676">
    <property type="term" value="F:nucleic acid binding"/>
    <property type="evidence" value="ECO:0007669"/>
    <property type="project" value="InterPro"/>
</dbReference>
<dbReference type="Gene3D" id="1.10.30.50">
    <property type="match status" value="1"/>
</dbReference>
<protein>
    <submittedName>
        <fullName evidence="2">HNH endonuclease</fullName>
    </submittedName>
</protein>
<dbReference type="CDD" id="cd00085">
    <property type="entry name" value="HNHc"/>
    <property type="match status" value="1"/>
</dbReference>
<dbReference type="RefSeq" id="WP_190601804.1">
    <property type="nucleotide sequence ID" value="NZ_CP021056.1"/>
</dbReference>